<organism evidence="1 2">
    <name type="scientific">Austropuccinia psidii MF-1</name>
    <dbReference type="NCBI Taxonomy" id="1389203"/>
    <lineage>
        <taxon>Eukaryota</taxon>
        <taxon>Fungi</taxon>
        <taxon>Dikarya</taxon>
        <taxon>Basidiomycota</taxon>
        <taxon>Pucciniomycotina</taxon>
        <taxon>Pucciniomycetes</taxon>
        <taxon>Pucciniales</taxon>
        <taxon>Sphaerophragmiaceae</taxon>
        <taxon>Austropuccinia</taxon>
    </lineage>
</organism>
<accession>A0A9Q3HG49</accession>
<comment type="caution">
    <text evidence="1">The sequence shown here is derived from an EMBL/GenBank/DDBJ whole genome shotgun (WGS) entry which is preliminary data.</text>
</comment>
<dbReference type="AlphaFoldDB" id="A0A9Q3HG49"/>
<sequence length="324" mass="37768">MTCQFNHFFQFPPHDDVCLQFSSPILVLGENEQRVCQTKIFTPLATVHLPNFRQCLIKLSSVFAWPFIFIENHLQNIDKTHSFNLIKRTLLEIEAIFHHIHLLLHIKFTFQEGQADLNSEPSPEKINPFQSFRQVYYHIRGKLIEPSKELLKSMANDVSQRLLLILLHKPYLIRWFRQPEYVIRQDTASEFNPTVNDLIPSIQNFIVLAEAFANQFGLETPMGDAVGDVGRLSRRRGFDIYFEYSISILFRQVVSNPWVGPIFLNERATFLARAAIPVFKMARLISNYFLPCNERNETNNQSSALKFATNLNQFTQPTKLHCFF</sequence>
<dbReference type="EMBL" id="AVOT02016281">
    <property type="protein sequence ID" value="MBW0501354.1"/>
    <property type="molecule type" value="Genomic_DNA"/>
</dbReference>
<gene>
    <name evidence="1" type="ORF">O181_041069</name>
</gene>
<evidence type="ECO:0000313" key="1">
    <source>
        <dbReference type="EMBL" id="MBW0501354.1"/>
    </source>
</evidence>
<protein>
    <submittedName>
        <fullName evidence="1">Uncharacterized protein</fullName>
    </submittedName>
</protein>
<reference evidence="1" key="1">
    <citation type="submission" date="2021-03" db="EMBL/GenBank/DDBJ databases">
        <title>Draft genome sequence of rust myrtle Austropuccinia psidii MF-1, a brazilian biotype.</title>
        <authorList>
            <person name="Quecine M.C."/>
            <person name="Pachon D.M.R."/>
            <person name="Bonatelli M.L."/>
            <person name="Correr F.H."/>
            <person name="Franceschini L.M."/>
            <person name="Leite T.F."/>
            <person name="Margarido G.R.A."/>
            <person name="Almeida C.A."/>
            <person name="Ferrarezi J.A."/>
            <person name="Labate C.A."/>
        </authorList>
    </citation>
    <scope>NUCLEOTIDE SEQUENCE</scope>
    <source>
        <strain evidence="1">MF-1</strain>
    </source>
</reference>
<proteinExistence type="predicted"/>
<evidence type="ECO:0000313" key="2">
    <source>
        <dbReference type="Proteomes" id="UP000765509"/>
    </source>
</evidence>
<dbReference type="Proteomes" id="UP000765509">
    <property type="component" value="Unassembled WGS sequence"/>
</dbReference>
<name>A0A9Q3HG49_9BASI</name>
<keyword evidence="2" id="KW-1185">Reference proteome</keyword>